<dbReference type="Pfam" id="PF00395">
    <property type="entry name" value="SLH"/>
    <property type="match status" value="3"/>
</dbReference>
<sequence length="378" mass="40663">MRNLKRIGTVLMAMALVFTWNLTAFAAVEDTGFSDVAVDAWYADAVAYVRDNGLMSGTSAATFEPDGAMTRAMLAATVYRAAGSPAVSGTDSFTDTADGAWYADAVLWAARQGIISGYGNGLFGPGDPVSREQIAAILWRYAGSPAAEAGTDFADEEDISNYAAQAVDWARANGVVDGVDGNRFLPQDNATRAQVAAILRNYRTMTASGEPEAPEEGSRVLVAYFSATGNTESVATYLAQATGGDLFEITPADPYTSDDLNWTDENSRVVYEYENPEARETELVAYTPENWDDYDVIFLGYPIWWYDAAWPVEGFVEANDFTGKTVIPFCTSSSSGLGESGRRLADLAGTGSWLEGQRFRSGASQTDVDAWVESLDLA</sequence>
<name>A0A9D2MCY9_9FIRM</name>
<feature type="signal peptide" evidence="2">
    <location>
        <begin position="1"/>
        <end position="26"/>
    </location>
</feature>
<protein>
    <submittedName>
        <fullName evidence="4">S-layer homology domain-containing protein</fullName>
    </submittedName>
</protein>
<evidence type="ECO:0000259" key="3">
    <source>
        <dbReference type="PROSITE" id="PS51272"/>
    </source>
</evidence>
<dbReference type="PROSITE" id="PS51272">
    <property type="entry name" value="SLH"/>
    <property type="match status" value="3"/>
</dbReference>
<dbReference type="EMBL" id="DWYC01000082">
    <property type="protein sequence ID" value="HJB57669.1"/>
    <property type="molecule type" value="Genomic_DNA"/>
</dbReference>
<feature type="chain" id="PRO_5038911621" evidence="2">
    <location>
        <begin position="27"/>
        <end position="378"/>
    </location>
</feature>
<evidence type="ECO:0000256" key="1">
    <source>
        <dbReference type="ARBA" id="ARBA00022737"/>
    </source>
</evidence>
<dbReference type="Proteomes" id="UP000824208">
    <property type="component" value="Unassembled WGS sequence"/>
</dbReference>
<organism evidence="4 5">
    <name type="scientific">Candidatus Flavonifractor intestinipullorum</name>
    <dbReference type="NCBI Taxonomy" id="2838587"/>
    <lineage>
        <taxon>Bacteria</taxon>
        <taxon>Bacillati</taxon>
        <taxon>Bacillota</taxon>
        <taxon>Clostridia</taxon>
        <taxon>Eubacteriales</taxon>
        <taxon>Oscillospiraceae</taxon>
        <taxon>Flavonifractor</taxon>
    </lineage>
</organism>
<comment type="caution">
    <text evidence="4">The sequence shown here is derived from an EMBL/GenBank/DDBJ whole genome shotgun (WGS) entry which is preliminary data.</text>
</comment>
<dbReference type="PANTHER" id="PTHR39201:SF1">
    <property type="entry name" value="FLAVODOXIN-LIKE DOMAIN-CONTAINING PROTEIN"/>
    <property type="match status" value="1"/>
</dbReference>
<feature type="domain" description="SLH" evidence="3">
    <location>
        <begin position="29"/>
        <end position="88"/>
    </location>
</feature>
<accession>A0A9D2MCY9</accession>
<proteinExistence type="predicted"/>
<dbReference type="SUPFAM" id="SSF52218">
    <property type="entry name" value="Flavoproteins"/>
    <property type="match status" value="1"/>
</dbReference>
<evidence type="ECO:0000313" key="5">
    <source>
        <dbReference type="Proteomes" id="UP000824208"/>
    </source>
</evidence>
<dbReference type="Pfam" id="PF12682">
    <property type="entry name" value="Flavodoxin_4"/>
    <property type="match status" value="1"/>
</dbReference>
<dbReference type="InterPro" id="IPR001119">
    <property type="entry name" value="SLH_dom"/>
</dbReference>
<dbReference type="AlphaFoldDB" id="A0A9D2MCY9"/>
<dbReference type="InterPro" id="IPR029039">
    <property type="entry name" value="Flavoprotein-like_sf"/>
</dbReference>
<evidence type="ECO:0000313" key="4">
    <source>
        <dbReference type="EMBL" id="HJB57669.1"/>
    </source>
</evidence>
<dbReference type="GO" id="GO:0016651">
    <property type="term" value="F:oxidoreductase activity, acting on NAD(P)H"/>
    <property type="evidence" value="ECO:0007669"/>
    <property type="project" value="UniProtKB-ARBA"/>
</dbReference>
<keyword evidence="1" id="KW-0677">Repeat</keyword>
<dbReference type="PANTHER" id="PTHR39201">
    <property type="entry name" value="EXPORTED PROTEIN-RELATED"/>
    <property type="match status" value="1"/>
</dbReference>
<dbReference type="Gene3D" id="3.40.50.360">
    <property type="match status" value="1"/>
</dbReference>
<feature type="domain" description="SLH" evidence="3">
    <location>
        <begin position="153"/>
        <end position="213"/>
    </location>
</feature>
<dbReference type="GO" id="GO:0010181">
    <property type="term" value="F:FMN binding"/>
    <property type="evidence" value="ECO:0007669"/>
    <property type="project" value="InterPro"/>
</dbReference>
<evidence type="ECO:0000256" key="2">
    <source>
        <dbReference type="SAM" id="SignalP"/>
    </source>
</evidence>
<dbReference type="InterPro" id="IPR008254">
    <property type="entry name" value="Flavodoxin/NO_synth"/>
</dbReference>
<reference evidence="4" key="1">
    <citation type="journal article" date="2021" name="PeerJ">
        <title>Extensive microbial diversity within the chicken gut microbiome revealed by metagenomics and culture.</title>
        <authorList>
            <person name="Gilroy R."/>
            <person name="Ravi A."/>
            <person name="Getino M."/>
            <person name="Pursley I."/>
            <person name="Horton D.L."/>
            <person name="Alikhan N.F."/>
            <person name="Baker D."/>
            <person name="Gharbi K."/>
            <person name="Hall N."/>
            <person name="Watson M."/>
            <person name="Adriaenssens E.M."/>
            <person name="Foster-Nyarko E."/>
            <person name="Jarju S."/>
            <person name="Secka A."/>
            <person name="Antonio M."/>
            <person name="Oren A."/>
            <person name="Chaudhuri R.R."/>
            <person name="La Ragione R."/>
            <person name="Hildebrand F."/>
            <person name="Pallen M.J."/>
        </authorList>
    </citation>
    <scope>NUCLEOTIDE SEQUENCE</scope>
    <source>
        <strain evidence="4">CHK189-11263</strain>
    </source>
</reference>
<reference evidence="4" key="2">
    <citation type="submission" date="2021-04" db="EMBL/GenBank/DDBJ databases">
        <authorList>
            <person name="Gilroy R."/>
        </authorList>
    </citation>
    <scope>NUCLEOTIDE SEQUENCE</scope>
    <source>
        <strain evidence="4">CHK189-11263</strain>
    </source>
</reference>
<keyword evidence="2" id="KW-0732">Signal</keyword>
<gene>
    <name evidence="4" type="ORF">H9714_08980</name>
</gene>
<feature type="domain" description="SLH" evidence="3">
    <location>
        <begin position="89"/>
        <end position="152"/>
    </location>
</feature>